<dbReference type="EMBL" id="NWSV01000011">
    <property type="protein sequence ID" value="PDT02844.1"/>
    <property type="molecule type" value="Genomic_DNA"/>
</dbReference>
<evidence type="ECO:0000313" key="1">
    <source>
        <dbReference type="EMBL" id="PDT02844.1"/>
    </source>
</evidence>
<organism evidence="1 2">
    <name type="scientific">Rhizobium chutanense</name>
    <dbReference type="NCBI Taxonomy" id="2035448"/>
    <lineage>
        <taxon>Bacteria</taxon>
        <taxon>Pseudomonadati</taxon>
        <taxon>Pseudomonadota</taxon>
        <taxon>Alphaproteobacteria</taxon>
        <taxon>Hyphomicrobiales</taxon>
        <taxon>Rhizobiaceae</taxon>
        <taxon>Rhizobium/Agrobacterium group</taxon>
        <taxon>Rhizobium</taxon>
    </lineage>
</organism>
<gene>
    <name evidence="1" type="ORF">CO666_18390</name>
</gene>
<keyword evidence="2" id="KW-1185">Reference proteome</keyword>
<dbReference type="AlphaFoldDB" id="A0A2A6JAF7"/>
<accession>A0A2A6JAF7</accession>
<protein>
    <submittedName>
        <fullName evidence="1">Uncharacterized protein</fullName>
    </submittedName>
</protein>
<dbReference type="Proteomes" id="UP000220768">
    <property type="component" value="Unassembled WGS sequence"/>
</dbReference>
<name>A0A2A6JAF7_9HYPH</name>
<reference evidence="1 2" key="1">
    <citation type="submission" date="2017-09" db="EMBL/GenBank/DDBJ databases">
        <title>Comparative genomics of rhizobia isolated from Phaseolus vulgaris in China.</title>
        <authorList>
            <person name="Tong W."/>
        </authorList>
    </citation>
    <scope>NUCLEOTIDE SEQUENCE [LARGE SCALE GENOMIC DNA]</scope>
    <source>
        <strain evidence="1 2">C5</strain>
    </source>
</reference>
<evidence type="ECO:0000313" key="2">
    <source>
        <dbReference type="Proteomes" id="UP000220768"/>
    </source>
</evidence>
<sequence length="84" mass="9351">MTNLAAFQWMSGCRCSPALLIRRRCCIGAELFAIIGMVDKRASMETRIPTAHVPRLLAQEKQRILTLEALADVDEAKTIDHGLI</sequence>
<comment type="caution">
    <text evidence="1">The sequence shown here is derived from an EMBL/GenBank/DDBJ whole genome shotgun (WGS) entry which is preliminary data.</text>
</comment>
<proteinExistence type="predicted"/>